<protein>
    <submittedName>
        <fullName evidence="1">Uncharacterized protein</fullName>
    </submittedName>
</protein>
<evidence type="ECO:0000313" key="1">
    <source>
        <dbReference type="EMBL" id="GJG26757.1"/>
    </source>
</evidence>
<gene>
    <name evidence="1" type="ORF">PRRU23_04570</name>
</gene>
<proteinExistence type="predicted"/>
<dbReference type="AlphaFoldDB" id="A0AA37HUY2"/>
<dbReference type="Proteomes" id="UP000887043">
    <property type="component" value="Unassembled WGS sequence"/>
</dbReference>
<reference evidence="1" key="1">
    <citation type="submission" date="2021-08" db="EMBL/GenBank/DDBJ databases">
        <title>Prevotella lacticifex sp. nov., isolated from rumen of cow.</title>
        <authorList>
            <person name="Shinkai T."/>
            <person name="Ikeyama N."/>
            <person name="Kumagai M."/>
            <person name="Ohmori H."/>
            <person name="Sakamoto M."/>
            <person name="Ohkuma M."/>
            <person name="Mitsumori M."/>
        </authorList>
    </citation>
    <scope>NUCLEOTIDE SEQUENCE</scope>
    <source>
        <strain evidence="1">DSM 11371</strain>
    </source>
</reference>
<sequence>MVIITNGNTKINQMKFPALYRLLKTNVSIQMLFLIGNSKYGLIICDGVCCIINLKEKSITIIIGNIVQIRVSALIPSVITANASMIEAAKR</sequence>
<name>A0AA37HUY2_SEGBR</name>
<comment type="caution">
    <text evidence="1">The sequence shown here is derived from an EMBL/GenBank/DDBJ whole genome shotgun (WGS) entry which is preliminary data.</text>
</comment>
<evidence type="ECO:0000313" key="2">
    <source>
        <dbReference type="Proteomes" id="UP000887043"/>
    </source>
</evidence>
<organism evidence="1 2">
    <name type="scientific">Segatella bryantii</name>
    <name type="common">Prevotella bryantii</name>
    <dbReference type="NCBI Taxonomy" id="77095"/>
    <lineage>
        <taxon>Bacteria</taxon>
        <taxon>Pseudomonadati</taxon>
        <taxon>Bacteroidota</taxon>
        <taxon>Bacteroidia</taxon>
        <taxon>Bacteroidales</taxon>
        <taxon>Prevotellaceae</taxon>
        <taxon>Segatella</taxon>
    </lineage>
</organism>
<dbReference type="EMBL" id="BPTR01000001">
    <property type="protein sequence ID" value="GJG26757.1"/>
    <property type="molecule type" value="Genomic_DNA"/>
</dbReference>
<accession>A0AA37HUY2</accession>